<reference evidence="7 8" key="1">
    <citation type="submission" date="2020-03" db="EMBL/GenBank/DDBJ databases">
        <authorList>
            <person name="Kim M.K."/>
        </authorList>
    </citation>
    <scope>NUCLEOTIDE SEQUENCE [LARGE SCALE GENOMIC DNA]</scope>
    <source>
        <strain evidence="7 8">BT328</strain>
    </source>
</reference>
<dbReference type="Gene3D" id="3.30.450.20">
    <property type="entry name" value="PAS domain"/>
    <property type="match status" value="2"/>
</dbReference>
<dbReference type="InterPro" id="IPR003594">
    <property type="entry name" value="HATPase_dom"/>
</dbReference>
<dbReference type="PANTHER" id="PTHR43304:SF1">
    <property type="entry name" value="PAC DOMAIN-CONTAINING PROTEIN"/>
    <property type="match status" value="1"/>
</dbReference>
<feature type="domain" description="Histidine kinase" evidence="6">
    <location>
        <begin position="277"/>
        <end position="510"/>
    </location>
</feature>
<evidence type="ECO:0000256" key="5">
    <source>
        <dbReference type="ARBA" id="ARBA00022777"/>
    </source>
</evidence>
<dbReference type="PANTHER" id="PTHR43304">
    <property type="entry name" value="PHYTOCHROME-LIKE PROTEIN CPH1"/>
    <property type="match status" value="1"/>
</dbReference>
<dbReference type="AlphaFoldDB" id="A0A6G9ALP8"/>
<dbReference type="PROSITE" id="PS50109">
    <property type="entry name" value="HIS_KIN"/>
    <property type="match status" value="1"/>
</dbReference>
<dbReference type="InterPro" id="IPR000014">
    <property type="entry name" value="PAS"/>
</dbReference>
<dbReference type="Pfam" id="PF02518">
    <property type="entry name" value="HATPase_c"/>
    <property type="match status" value="1"/>
</dbReference>
<keyword evidence="8" id="KW-1185">Reference proteome</keyword>
<dbReference type="KEGG" id="spib:G8759_11105"/>
<dbReference type="InterPro" id="IPR003661">
    <property type="entry name" value="HisK_dim/P_dom"/>
</dbReference>
<dbReference type="InterPro" id="IPR036890">
    <property type="entry name" value="HATPase_C_sf"/>
</dbReference>
<evidence type="ECO:0000313" key="8">
    <source>
        <dbReference type="Proteomes" id="UP000501802"/>
    </source>
</evidence>
<dbReference type="EC" id="2.7.13.3" evidence="2"/>
<dbReference type="CDD" id="cd00082">
    <property type="entry name" value="HisKA"/>
    <property type="match status" value="1"/>
</dbReference>
<dbReference type="Pfam" id="PF08448">
    <property type="entry name" value="PAS_4"/>
    <property type="match status" value="1"/>
</dbReference>
<organism evidence="7 8">
    <name type="scientific">Spirosoma aureum</name>
    <dbReference type="NCBI Taxonomy" id="2692134"/>
    <lineage>
        <taxon>Bacteria</taxon>
        <taxon>Pseudomonadati</taxon>
        <taxon>Bacteroidota</taxon>
        <taxon>Cytophagia</taxon>
        <taxon>Cytophagales</taxon>
        <taxon>Cytophagaceae</taxon>
        <taxon>Spirosoma</taxon>
    </lineage>
</organism>
<dbReference type="EMBL" id="CP050063">
    <property type="protein sequence ID" value="QIP13133.1"/>
    <property type="molecule type" value="Genomic_DNA"/>
</dbReference>
<dbReference type="Proteomes" id="UP000501802">
    <property type="component" value="Chromosome"/>
</dbReference>
<dbReference type="Pfam" id="PF13426">
    <property type="entry name" value="PAS_9"/>
    <property type="match status" value="1"/>
</dbReference>
<evidence type="ECO:0000256" key="3">
    <source>
        <dbReference type="ARBA" id="ARBA00022553"/>
    </source>
</evidence>
<sequence>MKSLPMAPTDNPVLLRAALNLSGNGVMLFDCLRTATGAIHDFRLILANRPAEEIIGKNEEEILGQSMTDLFPEKSELKQNAERVIDTGDAYKTELSCQHSNHSSVSWYSVLLQKHGDGLAVSFSNITSLKQEANLIESVLNGSINGMIAYEAIRDETGQIQDLRIQLANDAAARITGVAVEKMVNDTMANQYPTVYASGLFDRYRKTIETGEAQRFESLYTFDGLNAWFDLSVSKLGDGMLLTFMDITASKRYEQELQKLIDNLKQSNENLERFAYITSHDLQEPLRKILSFGDMLRNQPSGALDEYNLNLITRMQSAATRMNTLIHDLLTFSRLSSEKRKLQQVNLQEVLDDVLIDLETSIRDKQAQIDVTTLPDLQGDTLQLRQLFQNLLSNSLKFVPPGIVPRIRVDCEQVTGREIIPLPNQEVAEIDLDQPFFAISIVDNGIGFDEKYLDRIFTVFQRLHTRREYQGTGIGLTIVQKVIENHNGYIGAHSQPGNGATFTVYLPDQRSLKAVFSRQ</sequence>
<dbReference type="Pfam" id="PF00512">
    <property type="entry name" value="HisKA"/>
    <property type="match status" value="1"/>
</dbReference>
<dbReference type="Gene3D" id="1.10.287.130">
    <property type="match status" value="1"/>
</dbReference>
<evidence type="ECO:0000256" key="1">
    <source>
        <dbReference type="ARBA" id="ARBA00000085"/>
    </source>
</evidence>
<dbReference type="InterPro" id="IPR013656">
    <property type="entry name" value="PAS_4"/>
</dbReference>
<dbReference type="InterPro" id="IPR052162">
    <property type="entry name" value="Sensor_kinase/Photoreceptor"/>
</dbReference>
<evidence type="ECO:0000256" key="4">
    <source>
        <dbReference type="ARBA" id="ARBA00022679"/>
    </source>
</evidence>
<evidence type="ECO:0000259" key="6">
    <source>
        <dbReference type="PROSITE" id="PS50109"/>
    </source>
</evidence>
<dbReference type="SMART" id="SM00387">
    <property type="entry name" value="HATPase_c"/>
    <property type="match status" value="1"/>
</dbReference>
<dbReference type="InterPro" id="IPR005467">
    <property type="entry name" value="His_kinase_dom"/>
</dbReference>
<dbReference type="Gene3D" id="3.30.565.10">
    <property type="entry name" value="Histidine kinase-like ATPase, C-terminal domain"/>
    <property type="match status" value="1"/>
</dbReference>
<keyword evidence="5" id="KW-0418">Kinase</keyword>
<dbReference type="SMART" id="SM00388">
    <property type="entry name" value="HisKA"/>
    <property type="match status" value="1"/>
</dbReference>
<evidence type="ECO:0000256" key="2">
    <source>
        <dbReference type="ARBA" id="ARBA00012438"/>
    </source>
</evidence>
<dbReference type="SMART" id="SM00091">
    <property type="entry name" value="PAS"/>
    <property type="match status" value="2"/>
</dbReference>
<dbReference type="FunFam" id="3.30.565.10:FF:000006">
    <property type="entry name" value="Sensor histidine kinase WalK"/>
    <property type="match status" value="1"/>
</dbReference>
<dbReference type="InterPro" id="IPR004358">
    <property type="entry name" value="Sig_transdc_His_kin-like_C"/>
</dbReference>
<dbReference type="SUPFAM" id="SSF55874">
    <property type="entry name" value="ATPase domain of HSP90 chaperone/DNA topoisomerase II/histidine kinase"/>
    <property type="match status" value="1"/>
</dbReference>
<dbReference type="SUPFAM" id="SSF55785">
    <property type="entry name" value="PYP-like sensor domain (PAS domain)"/>
    <property type="match status" value="2"/>
</dbReference>
<gene>
    <name evidence="7" type="ORF">G8759_11105</name>
</gene>
<keyword evidence="4" id="KW-0808">Transferase</keyword>
<dbReference type="PRINTS" id="PR00344">
    <property type="entry name" value="BCTRLSENSOR"/>
</dbReference>
<dbReference type="RefSeq" id="WP_167207914.1">
    <property type="nucleotide sequence ID" value="NZ_CP050063.1"/>
</dbReference>
<protein>
    <recommendedName>
        <fullName evidence="2">histidine kinase</fullName>
        <ecNumber evidence="2">2.7.13.3</ecNumber>
    </recommendedName>
</protein>
<dbReference type="InterPro" id="IPR036097">
    <property type="entry name" value="HisK_dim/P_sf"/>
</dbReference>
<dbReference type="SUPFAM" id="SSF47384">
    <property type="entry name" value="Homodimeric domain of signal transducing histidine kinase"/>
    <property type="match status" value="1"/>
</dbReference>
<dbReference type="InterPro" id="IPR035965">
    <property type="entry name" value="PAS-like_dom_sf"/>
</dbReference>
<proteinExistence type="predicted"/>
<comment type="catalytic activity">
    <reaction evidence="1">
        <text>ATP + protein L-histidine = ADP + protein N-phospho-L-histidine.</text>
        <dbReference type="EC" id="2.7.13.3"/>
    </reaction>
</comment>
<evidence type="ECO:0000313" key="7">
    <source>
        <dbReference type="EMBL" id="QIP13133.1"/>
    </source>
</evidence>
<keyword evidence="3" id="KW-0597">Phosphoprotein</keyword>
<accession>A0A6G9ALP8</accession>
<dbReference type="GO" id="GO:0000155">
    <property type="term" value="F:phosphorelay sensor kinase activity"/>
    <property type="evidence" value="ECO:0007669"/>
    <property type="project" value="InterPro"/>
</dbReference>
<dbReference type="CDD" id="cd00130">
    <property type="entry name" value="PAS"/>
    <property type="match status" value="1"/>
</dbReference>
<name>A0A6G9ALP8_9BACT</name>